<dbReference type="Proteomes" id="UP000198611">
    <property type="component" value="Unassembled WGS sequence"/>
</dbReference>
<accession>A0A1I1N3B7</accession>
<gene>
    <name evidence="2" type="ORF">SAMN05660831_00005</name>
</gene>
<proteinExistence type="predicted"/>
<protein>
    <submittedName>
        <fullName evidence="2">Putative transcriptional regulator</fullName>
    </submittedName>
</protein>
<dbReference type="AlphaFoldDB" id="A0A1I1N3B7"/>
<dbReference type="STRING" id="1123397.SAMN05660831_00005"/>
<dbReference type="EMBL" id="FOMJ01000001">
    <property type="protein sequence ID" value="SFC89978.1"/>
    <property type="molecule type" value="Genomic_DNA"/>
</dbReference>
<dbReference type="InterPro" id="IPR010982">
    <property type="entry name" value="Lambda_DNA-bd_dom_sf"/>
</dbReference>
<dbReference type="PROSITE" id="PS50943">
    <property type="entry name" value="HTH_CROC1"/>
    <property type="match status" value="1"/>
</dbReference>
<organism evidence="2 3">
    <name type="scientific">Thiohalospira halophila DSM 15071</name>
    <dbReference type="NCBI Taxonomy" id="1123397"/>
    <lineage>
        <taxon>Bacteria</taxon>
        <taxon>Pseudomonadati</taxon>
        <taxon>Pseudomonadota</taxon>
        <taxon>Gammaproteobacteria</taxon>
        <taxon>Thiohalospirales</taxon>
        <taxon>Thiohalospiraceae</taxon>
        <taxon>Thiohalospira</taxon>
    </lineage>
</organism>
<dbReference type="CDD" id="cd00093">
    <property type="entry name" value="HTH_XRE"/>
    <property type="match status" value="1"/>
</dbReference>
<evidence type="ECO:0000313" key="2">
    <source>
        <dbReference type="EMBL" id="SFC89978.1"/>
    </source>
</evidence>
<name>A0A1I1N3B7_9GAMM</name>
<dbReference type="SMART" id="SM00530">
    <property type="entry name" value="HTH_XRE"/>
    <property type="match status" value="1"/>
</dbReference>
<evidence type="ECO:0000259" key="1">
    <source>
        <dbReference type="PROSITE" id="PS50943"/>
    </source>
</evidence>
<sequence>MIRYRLKERIADREFREGRHITVSEIAKETGVNRTTLSKIGNQRGYNTTTDVLDRLCNYFQCGIEDLVEHIPEPGHTEDAQIE</sequence>
<dbReference type="OrthoDB" id="9805309at2"/>
<dbReference type="Gene3D" id="1.10.260.40">
    <property type="entry name" value="lambda repressor-like DNA-binding domains"/>
    <property type="match status" value="1"/>
</dbReference>
<dbReference type="GO" id="GO:0003677">
    <property type="term" value="F:DNA binding"/>
    <property type="evidence" value="ECO:0007669"/>
    <property type="project" value="InterPro"/>
</dbReference>
<feature type="domain" description="HTH cro/C1-type" evidence="1">
    <location>
        <begin position="13"/>
        <end position="67"/>
    </location>
</feature>
<dbReference type="InterPro" id="IPR001387">
    <property type="entry name" value="Cro/C1-type_HTH"/>
</dbReference>
<dbReference type="RefSeq" id="WP_093426713.1">
    <property type="nucleotide sequence ID" value="NZ_FOMJ01000001.1"/>
</dbReference>
<dbReference type="Pfam" id="PF13443">
    <property type="entry name" value="HTH_26"/>
    <property type="match status" value="1"/>
</dbReference>
<reference evidence="2 3" key="1">
    <citation type="submission" date="2016-10" db="EMBL/GenBank/DDBJ databases">
        <authorList>
            <person name="de Groot N.N."/>
        </authorList>
    </citation>
    <scope>NUCLEOTIDE SEQUENCE [LARGE SCALE GENOMIC DNA]</scope>
    <source>
        <strain evidence="2 3">HL3</strain>
    </source>
</reference>
<evidence type="ECO:0000313" key="3">
    <source>
        <dbReference type="Proteomes" id="UP000198611"/>
    </source>
</evidence>
<dbReference type="SUPFAM" id="SSF47413">
    <property type="entry name" value="lambda repressor-like DNA-binding domains"/>
    <property type="match status" value="1"/>
</dbReference>
<keyword evidence="3" id="KW-1185">Reference proteome</keyword>